<evidence type="ECO:0000256" key="6">
    <source>
        <dbReference type="SAM" id="Coils"/>
    </source>
</evidence>
<comment type="function">
    <text evidence="1">Component of the core of the flagella.</text>
</comment>
<dbReference type="GO" id="GO:0005198">
    <property type="term" value="F:structural molecule activity"/>
    <property type="evidence" value="ECO:0007669"/>
    <property type="project" value="InterPro"/>
</dbReference>
<evidence type="ECO:0000259" key="7">
    <source>
        <dbReference type="Pfam" id="PF00669"/>
    </source>
</evidence>
<reference evidence="9" key="1">
    <citation type="submission" date="2012-01" db="EMBL/GenBank/DDBJ databases">
        <title>The Genome Sequence of Treponema denticola H-22.</title>
        <authorList>
            <consortium name="The Broad Institute Genome Sequencing Platform"/>
            <person name="Earl A."/>
            <person name="Ward D."/>
            <person name="Feldgarden M."/>
            <person name="Gevers D."/>
            <person name="Blanton J.M."/>
            <person name="Fenno C.J."/>
            <person name="Baranova O.V."/>
            <person name="Mathney J."/>
            <person name="Dewhirst F.E."/>
            <person name="Izard J."/>
            <person name="Young S.K."/>
            <person name="Zeng Q."/>
            <person name="Gargeya S."/>
            <person name="Fitzgerald M."/>
            <person name="Haas B."/>
            <person name="Abouelleil A."/>
            <person name="Alvarado L."/>
            <person name="Arachchi H.M."/>
            <person name="Berlin A."/>
            <person name="Chapman S.B."/>
            <person name="Gearin G."/>
            <person name="Goldberg J."/>
            <person name="Griggs A."/>
            <person name="Gujja S."/>
            <person name="Hansen M."/>
            <person name="Heiman D."/>
            <person name="Howarth C."/>
            <person name="Larimer J."/>
            <person name="Lui A."/>
            <person name="MacDonald P.J.P."/>
            <person name="McCowen C."/>
            <person name="Montmayeur A."/>
            <person name="Murphy C."/>
            <person name="Neiman D."/>
            <person name="Pearson M."/>
            <person name="Priest M."/>
            <person name="Roberts A."/>
            <person name="Saif S."/>
            <person name="Shea T."/>
            <person name="Sisk P."/>
            <person name="Stolte C."/>
            <person name="Sykes S."/>
            <person name="Wortman J."/>
            <person name="Nusbaum C."/>
            <person name="Birren B."/>
        </authorList>
    </citation>
    <scope>NUCLEOTIDE SEQUENCE [LARGE SCALE GENOMIC DNA]</scope>
    <source>
        <strain evidence="9">H-22</strain>
    </source>
</reference>
<dbReference type="Pfam" id="PF00700">
    <property type="entry name" value="Flagellin_C"/>
    <property type="match status" value="1"/>
</dbReference>
<dbReference type="GO" id="GO:0009424">
    <property type="term" value="C:bacterial-type flagellum hook"/>
    <property type="evidence" value="ECO:0007669"/>
    <property type="project" value="InterPro"/>
</dbReference>
<gene>
    <name evidence="9" type="ORF">HMPREF9726_01044</name>
</gene>
<dbReference type="PANTHER" id="PTHR42792:SF1">
    <property type="entry name" value="FLAGELLAR HOOK-ASSOCIATED PROTEIN 3"/>
    <property type="match status" value="1"/>
</dbReference>
<dbReference type="InterPro" id="IPR046358">
    <property type="entry name" value="Flagellin_C"/>
</dbReference>
<dbReference type="Pfam" id="PF00669">
    <property type="entry name" value="Flagellin_N"/>
    <property type="match status" value="1"/>
</dbReference>
<evidence type="ECO:0000313" key="9">
    <source>
        <dbReference type="EMBL" id="EMB33664.1"/>
    </source>
</evidence>
<keyword evidence="4" id="KW-0574">Periplasm</keyword>
<dbReference type="GO" id="GO:0055040">
    <property type="term" value="C:periplasmic flagellum"/>
    <property type="evidence" value="ECO:0007669"/>
    <property type="project" value="UniProtKB-SubCell"/>
</dbReference>
<name>A0A0E2EHH9_TREDN</name>
<evidence type="ECO:0000256" key="5">
    <source>
        <dbReference type="ARBA" id="ARBA00023143"/>
    </source>
</evidence>
<evidence type="ECO:0000256" key="1">
    <source>
        <dbReference type="ARBA" id="ARBA00004095"/>
    </source>
</evidence>
<dbReference type="SUPFAM" id="SSF64518">
    <property type="entry name" value="Phase 1 flagellin"/>
    <property type="match status" value="1"/>
</dbReference>
<sequence length="415" mass="45942">MMKRISTNIQHTDSNFSMRNQESRLHNLNNQIQSQRRINQLRDDPVSAGHSVRYKSYLARLERFEKNTKTLRDQYMSAETYMNNSLQVVQRLRELSVQGANGTYTPDDLKDMAAEADELLKELVQNGNAVNSDGVRVFSGTKSFTEPFETVMGDVDGAGSALITQVRYNGTVDSKEVETDELSFMRADQAGNRVFWAERQILISETDARNFVIKEDTSIEVDGVEIPLIAGDNVYAIMSKINDSGAAVKASLDPITSGLNLTTTDARQLWLRDAEGSTVLSELGLIKAEQRPPYNLANSVRVSGGSLFDAAIAVRDAFLSGDQEALGGKVLGSLDEGIHNLTTRMAETGSKYSRAEVILARIDTQTLNVTAAESREADLDITKAITDLKMFEHTHQASLSVLGRLYRDSLLNYLK</sequence>
<comment type="subcellular location">
    <subcellularLocation>
        <location evidence="2">Periplasmic flagellum</location>
    </subcellularLocation>
</comment>
<keyword evidence="9" id="KW-0966">Cell projection</keyword>
<dbReference type="PANTHER" id="PTHR42792">
    <property type="entry name" value="FLAGELLIN"/>
    <property type="match status" value="1"/>
</dbReference>
<protein>
    <submittedName>
        <fullName evidence="9">Flagellar hook-associated protein 3</fullName>
    </submittedName>
</protein>
<dbReference type="AlphaFoldDB" id="A0A0E2EHH9"/>
<dbReference type="RefSeq" id="WP_002674249.1">
    <property type="nucleotide sequence ID" value="NZ_CM001795.1"/>
</dbReference>
<dbReference type="Gene3D" id="1.20.1330.10">
    <property type="entry name" value="f41 fragment of flagellin, N-terminal domain"/>
    <property type="match status" value="1"/>
</dbReference>
<evidence type="ECO:0000256" key="4">
    <source>
        <dbReference type="ARBA" id="ARBA00022764"/>
    </source>
</evidence>
<feature type="domain" description="Flagellin C-terminal" evidence="8">
    <location>
        <begin position="333"/>
        <end position="414"/>
    </location>
</feature>
<evidence type="ECO:0000256" key="2">
    <source>
        <dbReference type="ARBA" id="ARBA00004631"/>
    </source>
</evidence>
<dbReference type="Pfam" id="PF07196">
    <property type="entry name" value="Flagellin_IN"/>
    <property type="match status" value="1"/>
</dbReference>
<dbReference type="InterPro" id="IPR013384">
    <property type="entry name" value="Flagell_FlgL"/>
</dbReference>
<comment type="similarity">
    <text evidence="3">Belongs to the bacterial flagellin family.</text>
</comment>
<feature type="domain" description="Flagellin N-terminal" evidence="7">
    <location>
        <begin position="5"/>
        <end position="142"/>
    </location>
</feature>
<keyword evidence="9" id="KW-0969">Cilium</keyword>
<evidence type="ECO:0000256" key="3">
    <source>
        <dbReference type="ARBA" id="ARBA00005709"/>
    </source>
</evidence>
<comment type="caution">
    <text evidence="9">The sequence shown here is derived from an EMBL/GenBank/DDBJ whole genome shotgun (WGS) entry which is preliminary data.</text>
</comment>
<feature type="coiled-coil region" evidence="6">
    <location>
        <begin position="18"/>
        <end position="74"/>
    </location>
</feature>
<dbReference type="Proteomes" id="UP000011705">
    <property type="component" value="Chromosome"/>
</dbReference>
<dbReference type="HOGENOM" id="CLU_024437_7_0_12"/>
<dbReference type="EMBL" id="AGDV01000010">
    <property type="protein sequence ID" value="EMB33664.1"/>
    <property type="molecule type" value="Genomic_DNA"/>
</dbReference>
<accession>A0A0E2EHH9</accession>
<keyword evidence="9" id="KW-0282">Flagellum</keyword>
<dbReference type="NCBIfam" id="TIGR02550">
    <property type="entry name" value="flagell_flgL"/>
    <property type="match status" value="1"/>
</dbReference>
<dbReference type="InterPro" id="IPR001492">
    <property type="entry name" value="Flagellin"/>
</dbReference>
<keyword evidence="5" id="KW-0975">Bacterial flagellum</keyword>
<dbReference type="PATRIC" id="fig|999432.5.peg.1085"/>
<dbReference type="NCBIfam" id="NF005187">
    <property type="entry name" value="PRK06663.1"/>
    <property type="match status" value="1"/>
</dbReference>
<proteinExistence type="inferred from homology"/>
<organism evidence="9">
    <name type="scientific">Treponema denticola H-22</name>
    <dbReference type="NCBI Taxonomy" id="999432"/>
    <lineage>
        <taxon>Bacteria</taxon>
        <taxon>Pseudomonadati</taxon>
        <taxon>Spirochaetota</taxon>
        <taxon>Spirochaetia</taxon>
        <taxon>Spirochaetales</taxon>
        <taxon>Treponemataceae</taxon>
        <taxon>Treponema</taxon>
    </lineage>
</organism>
<evidence type="ECO:0000259" key="8">
    <source>
        <dbReference type="Pfam" id="PF00700"/>
    </source>
</evidence>
<dbReference type="GO" id="GO:0071973">
    <property type="term" value="P:bacterial-type flagellum-dependent cell motility"/>
    <property type="evidence" value="ECO:0007669"/>
    <property type="project" value="InterPro"/>
</dbReference>
<dbReference type="InterPro" id="IPR010810">
    <property type="entry name" value="Flagellin_hook_IN_motif"/>
</dbReference>
<dbReference type="InterPro" id="IPR001029">
    <property type="entry name" value="Flagellin_N"/>
</dbReference>
<keyword evidence="6" id="KW-0175">Coiled coil</keyword>